<gene>
    <name evidence="3" type="ORF">BSQ44_07530</name>
</gene>
<dbReference type="SUPFAM" id="SSF50475">
    <property type="entry name" value="FMN-binding split barrel"/>
    <property type="match status" value="1"/>
</dbReference>
<dbReference type="InterPro" id="IPR052019">
    <property type="entry name" value="F420H2_bilvrd_red/Heme_oxyg"/>
</dbReference>
<accession>A0A1L3SYP0</accession>
<keyword evidence="1" id="KW-0560">Oxidoreductase</keyword>
<dbReference type="EMBL" id="CP018171">
    <property type="protein sequence ID" value="APH74464.1"/>
    <property type="molecule type" value="Genomic_DNA"/>
</dbReference>
<evidence type="ECO:0000259" key="2">
    <source>
        <dbReference type="Pfam" id="PF01243"/>
    </source>
</evidence>
<dbReference type="GO" id="GO:0005829">
    <property type="term" value="C:cytosol"/>
    <property type="evidence" value="ECO:0007669"/>
    <property type="project" value="TreeGrafter"/>
</dbReference>
<organism evidence="3 4">
    <name type="scientific">Aquibium oceanicum</name>
    <dbReference type="NCBI Taxonomy" id="1670800"/>
    <lineage>
        <taxon>Bacteria</taxon>
        <taxon>Pseudomonadati</taxon>
        <taxon>Pseudomonadota</taxon>
        <taxon>Alphaproteobacteria</taxon>
        <taxon>Hyphomicrobiales</taxon>
        <taxon>Phyllobacteriaceae</taxon>
        <taxon>Aquibium</taxon>
    </lineage>
</organism>
<dbReference type="Gene3D" id="2.30.110.10">
    <property type="entry name" value="Electron Transport, Fmn-binding Protein, Chain A"/>
    <property type="match status" value="1"/>
</dbReference>
<evidence type="ECO:0000313" key="4">
    <source>
        <dbReference type="Proteomes" id="UP000182840"/>
    </source>
</evidence>
<dbReference type="GO" id="GO:0070967">
    <property type="term" value="F:coenzyme F420 binding"/>
    <property type="evidence" value="ECO:0007669"/>
    <property type="project" value="TreeGrafter"/>
</dbReference>
<dbReference type="GO" id="GO:0016627">
    <property type="term" value="F:oxidoreductase activity, acting on the CH-CH group of donors"/>
    <property type="evidence" value="ECO:0007669"/>
    <property type="project" value="TreeGrafter"/>
</dbReference>
<dbReference type="KEGG" id="meso:BSQ44_07530"/>
<keyword evidence="4" id="KW-1185">Reference proteome</keyword>
<sequence length="176" mass="19190">MEIAMKHDLQRTALDILSSCVDMSVATVRPDGAPQATVVSFAHDGLLIYFGCGADSQKAKNIAREPRISVTMTAPYDDWMKIRGLSIAAIAEEVTAPGELEQVWTLMTERFPQIASVEPVEPGAVKVMRVRPTMISILDYSKGFGHTDLVSIEAGDIAETLDSLRHHWLIPLGEAA</sequence>
<dbReference type="PANTHER" id="PTHR35176">
    <property type="entry name" value="HEME OXYGENASE HI_0854-RELATED"/>
    <property type="match status" value="1"/>
</dbReference>
<evidence type="ECO:0000256" key="1">
    <source>
        <dbReference type="ARBA" id="ARBA00023002"/>
    </source>
</evidence>
<dbReference type="Proteomes" id="UP000182840">
    <property type="component" value="Chromosome"/>
</dbReference>
<dbReference type="Pfam" id="PF01243">
    <property type="entry name" value="PNPOx_N"/>
    <property type="match status" value="1"/>
</dbReference>
<evidence type="ECO:0000313" key="3">
    <source>
        <dbReference type="EMBL" id="APH74464.1"/>
    </source>
</evidence>
<name>A0A1L3SYP0_9HYPH</name>
<dbReference type="AlphaFoldDB" id="A0A1L3SYP0"/>
<feature type="domain" description="Pyridoxamine 5'-phosphate oxidase N-terminal" evidence="2">
    <location>
        <begin position="14"/>
        <end position="135"/>
    </location>
</feature>
<proteinExistence type="predicted"/>
<protein>
    <recommendedName>
        <fullName evidence="2">Pyridoxamine 5'-phosphate oxidase N-terminal domain-containing protein</fullName>
    </recommendedName>
</protein>
<dbReference type="InterPro" id="IPR011576">
    <property type="entry name" value="Pyridox_Oxase_N"/>
</dbReference>
<reference evidence="4" key="1">
    <citation type="submission" date="2016-11" db="EMBL/GenBank/DDBJ databases">
        <title>Mesorhizobium oceanicum sp. nov., isolated from deep seawater in South China Sea.</title>
        <authorList>
            <person name="Fu G.-Y."/>
        </authorList>
    </citation>
    <scope>NUCLEOTIDE SEQUENCE [LARGE SCALE GENOMIC DNA]</scope>
    <source>
        <strain evidence="4">B7</strain>
    </source>
</reference>
<dbReference type="InterPro" id="IPR012349">
    <property type="entry name" value="Split_barrel_FMN-bd"/>
</dbReference>
<dbReference type="PANTHER" id="PTHR35176:SF6">
    <property type="entry name" value="HEME OXYGENASE HI_0854-RELATED"/>
    <property type="match status" value="1"/>
</dbReference>